<evidence type="ECO:0000259" key="2">
    <source>
        <dbReference type="Pfam" id="PF08268"/>
    </source>
</evidence>
<gene>
    <name evidence="3" type="ORF">RND71_038600</name>
</gene>
<comment type="caution">
    <text evidence="3">The sequence shown here is derived from an EMBL/GenBank/DDBJ whole genome shotgun (WGS) entry which is preliminary data.</text>
</comment>
<dbReference type="InterPro" id="IPR001810">
    <property type="entry name" value="F-box_dom"/>
</dbReference>
<dbReference type="SUPFAM" id="SSF81383">
    <property type="entry name" value="F-box domain"/>
    <property type="match status" value="1"/>
</dbReference>
<dbReference type="Pfam" id="PF00646">
    <property type="entry name" value="F-box"/>
    <property type="match status" value="1"/>
</dbReference>
<sequence>MMEILSRLPVRSLLRFKCVSKFWEAFIADPYFKMKHQIHAKNDQNSQKNLISQMLIGEDSDFKFHCSSLSPVQMVEDEQKVDCSSNCIAPMKSKPFCGCDGLVLLAALIDTRNLHLLLWNPSTRESIDLPHPESPLMECVCGLGYDATSDDYKILALDLNVCDHPNVSVEILSLKWFL</sequence>
<accession>A0AAE1R0Z4</accession>
<dbReference type="InterPro" id="IPR036047">
    <property type="entry name" value="F-box-like_dom_sf"/>
</dbReference>
<dbReference type="Pfam" id="PF08268">
    <property type="entry name" value="FBA_3"/>
    <property type="match status" value="1"/>
</dbReference>
<name>A0AAE1R0Z4_9SOLA</name>
<dbReference type="PANTHER" id="PTHR31672:SF13">
    <property type="entry name" value="F-BOX PROTEIN CPR30-LIKE"/>
    <property type="match status" value="1"/>
</dbReference>
<keyword evidence="4" id="KW-1185">Reference proteome</keyword>
<evidence type="ECO:0000313" key="3">
    <source>
        <dbReference type="EMBL" id="KAK4342784.1"/>
    </source>
</evidence>
<dbReference type="Proteomes" id="UP001291623">
    <property type="component" value="Unassembled WGS sequence"/>
</dbReference>
<evidence type="ECO:0000313" key="4">
    <source>
        <dbReference type="Proteomes" id="UP001291623"/>
    </source>
</evidence>
<protein>
    <recommendedName>
        <fullName evidence="5">F-box domain-containing protein</fullName>
    </recommendedName>
</protein>
<dbReference type="AlphaFoldDB" id="A0AAE1R0Z4"/>
<evidence type="ECO:0000259" key="1">
    <source>
        <dbReference type="Pfam" id="PF00646"/>
    </source>
</evidence>
<proteinExistence type="predicted"/>
<dbReference type="InterPro" id="IPR050796">
    <property type="entry name" value="SCF_F-box_component"/>
</dbReference>
<dbReference type="PANTHER" id="PTHR31672">
    <property type="entry name" value="BNACNNG10540D PROTEIN"/>
    <property type="match status" value="1"/>
</dbReference>
<organism evidence="3 4">
    <name type="scientific">Anisodus tanguticus</name>
    <dbReference type="NCBI Taxonomy" id="243964"/>
    <lineage>
        <taxon>Eukaryota</taxon>
        <taxon>Viridiplantae</taxon>
        <taxon>Streptophyta</taxon>
        <taxon>Embryophyta</taxon>
        <taxon>Tracheophyta</taxon>
        <taxon>Spermatophyta</taxon>
        <taxon>Magnoliopsida</taxon>
        <taxon>eudicotyledons</taxon>
        <taxon>Gunneridae</taxon>
        <taxon>Pentapetalae</taxon>
        <taxon>asterids</taxon>
        <taxon>lamiids</taxon>
        <taxon>Solanales</taxon>
        <taxon>Solanaceae</taxon>
        <taxon>Solanoideae</taxon>
        <taxon>Hyoscyameae</taxon>
        <taxon>Anisodus</taxon>
    </lineage>
</organism>
<feature type="domain" description="F-box" evidence="1">
    <location>
        <begin position="2"/>
        <end position="33"/>
    </location>
</feature>
<dbReference type="EMBL" id="JAVYJV010000021">
    <property type="protein sequence ID" value="KAK4342784.1"/>
    <property type="molecule type" value="Genomic_DNA"/>
</dbReference>
<dbReference type="InterPro" id="IPR013187">
    <property type="entry name" value="F-box-assoc_dom_typ3"/>
</dbReference>
<dbReference type="Gene3D" id="1.20.1280.50">
    <property type="match status" value="1"/>
</dbReference>
<evidence type="ECO:0008006" key="5">
    <source>
        <dbReference type="Google" id="ProtNLM"/>
    </source>
</evidence>
<reference evidence="3" key="1">
    <citation type="submission" date="2023-12" db="EMBL/GenBank/DDBJ databases">
        <title>Genome assembly of Anisodus tanguticus.</title>
        <authorList>
            <person name="Wang Y.-J."/>
        </authorList>
    </citation>
    <scope>NUCLEOTIDE SEQUENCE</scope>
    <source>
        <strain evidence="3">KB-2021</strain>
        <tissue evidence="3">Leaf</tissue>
    </source>
</reference>
<feature type="domain" description="F-box associated beta-propeller type 3" evidence="2">
    <location>
        <begin position="63"/>
        <end position="158"/>
    </location>
</feature>